<keyword evidence="2" id="KW-0732">Signal</keyword>
<evidence type="ECO:0000313" key="4">
    <source>
        <dbReference type="Proteomes" id="UP001165074"/>
    </source>
</evidence>
<keyword evidence="4" id="KW-1185">Reference proteome</keyword>
<feature type="signal peptide" evidence="2">
    <location>
        <begin position="1"/>
        <end position="24"/>
    </location>
</feature>
<evidence type="ECO:0000256" key="2">
    <source>
        <dbReference type="SAM" id="SignalP"/>
    </source>
</evidence>
<evidence type="ECO:0000256" key="1">
    <source>
        <dbReference type="SAM" id="MobiDB-lite"/>
    </source>
</evidence>
<accession>A0A9W6SC08</accession>
<organism evidence="3 4">
    <name type="scientific">Actinoallomurus iriomotensis</name>
    <dbReference type="NCBI Taxonomy" id="478107"/>
    <lineage>
        <taxon>Bacteria</taxon>
        <taxon>Bacillati</taxon>
        <taxon>Actinomycetota</taxon>
        <taxon>Actinomycetes</taxon>
        <taxon>Streptosporangiales</taxon>
        <taxon>Thermomonosporaceae</taxon>
        <taxon>Actinoallomurus</taxon>
    </lineage>
</organism>
<protein>
    <recommendedName>
        <fullName evidence="5">Lipoprotein</fullName>
    </recommendedName>
</protein>
<feature type="compositionally biased region" description="Low complexity" evidence="1">
    <location>
        <begin position="31"/>
        <end position="44"/>
    </location>
</feature>
<feature type="region of interest" description="Disordered" evidence="1">
    <location>
        <begin position="27"/>
        <end position="53"/>
    </location>
</feature>
<proteinExistence type="predicted"/>
<sequence length="139" mass="14256">MSPFRPAVLVAVATLACLSTACRSGDESAKADAPARPTATGPTQAPAPPTTACPSRAEIADAVSSADHSTGVIVSTKVVCQDGWATVPMRYPGSDPARAVVRMQNGEVRLVTYGTDGLCGNPKMKKAPAEIKKALGPYC</sequence>
<dbReference type="AlphaFoldDB" id="A0A9W6SC08"/>
<name>A0A9W6SC08_9ACTN</name>
<feature type="chain" id="PRO_5040993019" description="Lipoprotein" evidence="2">
    <location>
        <begin position="25"/>
        <end position="139"/>
    </location>
</feature>
<evidence type="ECO:0000313" key="3">
    <source>
        <dbReference type="EMBL" id="GLY91114.1"/>
    </source>
</evidence>
<evidence type="ECO:0008006" key="5">
    <source>
        <dbReference type="Google" id="ProtNLM"/>
    </source>
</evidence>
<dbReference type="EMBL" id="BSTK01000019">
    <property type="protein sequence ID" value="GLY91114.1"/>
    <property type="molecule type" value="Genomic_DNA"/>
</dbReference>
<dbReference type="Proteomes" id="UP001165074">
    <property type="component" value="Unassembled WGS sequence"/>
</dbReference>
<reference evidence="3" key="1">
    <citation type="submission" date="2023-03" db="EMBL/GenBank/DDBJ databases">
        <title>Actinoallomurus iriomotensis NBRC 103684.</title>
        <authorList>
            <person name="Ichikawa N."/>
            <person name="Sato H."/>
            <person name="Tonouchi N."/>
        </authorList>
    </citation>
    <scope>NUCLEOTIDE SEQUENCE</scope>
    <source>
        <strain evidence="3">NBRC 103684</strain>
    </source>
</reference>
<dbReference type="PROSITE" id="PS51257">
    <property type="entry name" value="PROKAR_LIPOPROTEIN"/>
    <property type="match status" value="1"/>
</dbReference>
<comment type="caution">
    <text evidence="3">The sequence shown here is derived from an EMBL/GenBank/DDBJ whole genome shotgun (WGS) entry which is preliminary data.</text>
</comment>
<dbReference type="RefSeq" id="WP_285582500.1">
    <property type="nucleotide sequence ID" value="NZ_BSTK01000019.1"/>
</dbReference>
<gene>
    <name evidence="3" type="ORF">Airi02_090430</name>
</gene>